<dbReference type="AlphaFoldDB" id="A0A845QVX9"/>
<dbReference type="Gene3D" id="3.30.390.60">
    <property type="entry name" value="Heat-inducible transcription repressor hrca homolog, domain 3"/>
    <property type="match status" value="1"/>
</dbReference>
<sequence length="346" mass="39321">MKIDGRKLKILQAIIHNYITNAEPIGSRTISKRYDLGVSPATIRNEMSDLEELGFLLQPHTSAGRIPSNKAYRLYVNKLTEEQNLTKEKLNNLDKKMLKEIGRVEELIENSASILSKLTNYTSLAIAPQLKLSNIKHIQLVPIDEFRVLLVIVTDSGIVKNTILRLDNIVSNDQLNIISNLLTAKLKGKMIGGIGKVLEKDITNNMYEYKDILESLISTINNSFSNIDEIESYSNGITKIFNFPEYNDIEKAKSFISFIQNKENIIDMLLNKDIEDINNLGIYIGEENMYDEIKNCSLITATYRVNGRIIGKIGVIGPTRMEYSKVIPVVQRLSLDLSNILKWYFE</sequence>
<dbReference type="RefSeq" id="WP_160196164.1">
    <property type="nucleotide sequence ID" value="NZ_QXXA01000004.1"/>
</dbReference>
<keyword evidence="6" id="KW-0175">Coiled coil</keyword>
<dbReference type="Pfam" id="PF01628">
    <property type="entry name" value="HrcA"/>
    <property type="match status" value="1"/>
</dbReference>
<dbReference type="OrthoDB" id="9783139at2"/>
<evidence type="ECO:0000256" key="1">
    <source>
        <dbReference type="ARBA" id="ARBA00022491"/>
    </source>
</evidence>
<evidence type="ECO:0000256" key="3">
    <source>
        <dbReference type="ARBA" id="ARBA00023016"/>
    </source>
</evidence>
<protein>
    <recommendedName>
        <fullName evidence="5">Heat-inducible transcription repressor HrcA</fullName>
    </recommendedName>
</protein>
<dbReference type="SUPFAM" id="SSF55781">
    <property type="entry name" value="GAF domain-like"/>
    <property type="match status" value="1"/>
</dbReference>
<organism evidence="8 9">
    <name type="scientific">Senegalia massiliensis</name>
    <dbReference type="NCBI Taxonomy" id="1720316"/>
    <lineage>
        <taxon>Bacteria</taxon>
        <taxon>Bacillati</taxon>
        <taxon>Bacillota</taxon>
        <taxon>Clostridia</taxon>
        <taxon>Eubacteriales</taxon>
        <taxon>Clostridiaceae</taxon>
        <taxon>Senegalia</taxon>
    </lineage>
</organism>
<feature type="coiled-coil region" evidence="6">
    <location>
        <begin position="76"/>
        <end position="110"/>
    </location>
</feature>
<reference evidence="8 9" key="1">
    <citation type="submission" date="2018-08" db="EMBL/GenBank/DDBJ databases">
        <title>Murine metabolic-syndrome-specific gut microbial biobank.</title>
        <authorList>
            <person name="Liu C."/>
        </authorList>
    </citation>
    <scope>NUCLEOTIDE SEQUENCE [LARGE SCALE GENOMIC DNA]</scope>
    <source>
        <strain evidence="8 9">583</strain>
    </source>
</reference>
<dbReference type="PIRSF" id="PIRSF005485">
    <property type="entry name" value="HrcA"/>
    <property type="match status" value="1"/>
</dbReference>
<evidence type="ECO:0000256" key="6">
    <source>
        <dbReference type="SAM" id="Coils"/>
    </source>
</evidence>
<dbReference type="InterPro" id="IPR029016">
    <property type="entry name" value="GAF-like_dom_sf"/>
</dbReference>
<evidence type="ECO:0000256" key="5">
    <source>
        <dbReference type="HAMAP-Rule" id="MF_00081"/>
    </source>
</evidence>
<comment type="similarity">
    <text evidence="5">Belongs to the HrcA family.</text>
</comment>
<keyword evidence="1 5" id="KW-0678">Repressor</keyword>
<comment type="function">
    <text evidence="5">Negative regulator of class I heat shock genes (grpE-dnaK-dnaJ and groELS operons). Prevents heat-shock induction of these operons.</text>
</comment>
<comment type="caution">
    <text evidence="8">The sequence shown here is derived from an EMBL/GenBank/DDBJ whole genome shotgun (WGS) entry which is preliminary data.</text>
</comment>
<dbReference type="InterPro" id="IPR021153">
    <property type="entry name" value="HrcA_C"/>
</dbReference>
<dbReference type="SUPFAM" id="SSF46785">
    <property type="entry name" value="Winged helix' DNA-binding domain"/>
    <property type="match status" value="1"/>
</dbReference>
<dbReference type="NCBIfam" id="TIGR00331">
    <property type="entry name" value="hrcA"/>
    <property type="match status" value="1"/>
</dbReference>
<dbReference type="InterPro" id="IPR036390">
    <property type="entry name" value="WH_DNA-bd_sf"/>
</dbReference>
<dbReference type="GO" id="GO:0045892">
    <property type="term" value="P:negative regulation of DNA-templated transcription"/>
    <property type="evidence" value="ECO:0007669"/>
    <property type="project" value="UniProtKB-UniRule"/>
</dbReference>
<keyword evidence="3 5" id="KW-0346">Stress response</keyword>
<name>A0A845QVX9_9CLOT</name>
<dbReference type="PANTHER" id="PTHR34824">
    <property type="entry name" value="HEAT-INDUCIBLE TRANSCRIPTION REPRESSOR HRCA"/>
    <property type="match status" value="1"/>
</dbReference>
<dbReference type="InterPro" id="IPR036388">
    <property type="entry name" value="WH-like_DNA-bd_sf"/>
</dbReference>
<keyword evidence="2 5" id="KW-0805">Transcription regulation</keyword>
<dbReference type="InterPro" id="IPR002571">
    <property type="entry name" value="HrcA"/>
</dbReference>
<keyword evidence="4 5" id="KW-0804">Transcription</keyword>
<dbReference type="Gene3D" id="3.30.450.40">
    <property type="match status" value="1"/>
</dbReference>
<evidence type="ECO:0000256" key="4">
    <source>
        <dbReference type="ARBA" id="ARBA00023163"/>
    </source>
</evidence>
<accession>A0A845QVX9</accession>
<evidence type="ECO:0000313" key="8">
    <source>
        <dbReference type="EMBL" id="NBI05666.1"/>
    </source>
</evidence>
<keyword evidence="9" id="KW-1185">Reference proteome</keyword>
<gene>
    <name evidence="5 8" type="primary">hrcA</name>
    <name evidence="8" type="ORF">D3Z33_02205</name>
</gene>
<feature type="domain" description="Heat-inducible transcription repressor HrcA C-terminal" evidence="7">
    <location>
        <begin position="105"/>
        <end position="327"/>
    </location>
</feature>
<dbReference type="Proteomes" id="UP000467132">
    <property type="component" value="Unassembled WGS sequence"/>
</dbReference>
<proteinExistence type="inferred from homology"/>
<dbReference type="Gene3D" id="1.10.10.10">
    <property type="entry name" value="Winged helix-like DNA-binding domain superfamily/Winged helix DNA-binding domain"/>
    <property type="match status" value="1"/>
</dbReference>
<dbReference type="PANTHER" id="PTHR34824:SF1">
    <property type="entry name" value="HEAT-INDUCIBLE TRANSCRIPTION REPRESSOR HRCA"/>
    <property type="match status" value="1"/>
</dbReference>
<evidence type="ECO:0000256" key="2">
    <source>
        <dbReference type="ARBA" id="ARBA00023015"/>
    </source>
</evidence>
<dbReference type="InterPro" id="IPR023120">
    <property type="entry name" value="WHTH_transcript_rep_HrcA_IDD"/>
</dbReference>
<evidence type="ECO:0000259" key="7">
    <source>
        <dbReference type="Pfam" id="PF01628"/>
    </source>
</evidence>
<evidence type="ECO:0000313" key="9">
    <source>
        <dbReference type="Proteomes" id="UP000467132"/>
    </source>
</evidence>
<dbReference type="GO" id="GO:0003677">
    <property type="term" value="F:DNA binding"/>
    <property type="evidence" value="ECO:0007669"/>
    <property type="project" value="InterPro"/>
</dbReference>
<dbReference type="HAMAP" id="MF_00081">
    <property type="entry name" value="HrcA"/>
    <property type="match status" value="1"/>
</dbReference>
<dbReference type="EMBL" id="QXXA01000004">
    <property type="protein sequence ID" value="NBI05666.1"/>
    <property type="molecule type" value="Genomic_DNA"/>
</dbReference>